<evidence type="ECO:0000256" key="1">
    <source>
        <dbReference type="ARBA" id="ARBA00000385"/>
    </source>
</evidence>
<dbReference type="Pfam" id="PF01509">
    <property type="entry name" value="TruB_N"/>
    <property type="match status" value="1"/>
</dbReference>
<comment type="caution">
    <text evidence="8">The sequence shown here is derived from an EMBL/GenBank/DDBJ whole genome shotgun (WGS) entry which is preliminary data.</text>
</comment>
<proteinExistence type="inferred from homology"/>
<evidence type="ECO:0000256" key="2">
    <source>
        <dbReference type="ARBA" id="ARBA00005642"/>
    </source>
</evidence>
<comment type="catalytic activity">
    <reaction evidence="1 5">
        <text>uridine(55) in tRNA = pseudouridine(55) in tRNA</text>
        <dbReference type="Rhea" id="RHEA:42532"/>
        <dbReference type="Rhea" id="RHEA-COMP:10101"/>
        <dbReference type="Rhea" id="RHEA-COMP:10102"/>
        <dbReference type="ChEBI" id="CHEBI:65314"/>
        <dbReference type="ChEBI" id="CHEBI:65315"/>
        <dbReference type="EC" id="5.4.99.25"/>
    </reaction>
</comment>
<protein>
    <recommendedName>
        <fullName evidence="5">tRNA pseudouridine synthase B</fullName>
        <ecNumber evidence="5">5.4.99.25</ecNumber>
    </recommendedName>
    <alternativeName>
        <fullName evidence="5">tRNA pseudouridine(55) synthase</fullName>
        <shortName evidence="5">Psi55 synthase</shortName>
    </alternativeName>
    <alternativeName>
        <fullName evidence="5">tRNA pseudouridylate synthase</fullName>
    </alternativeName>
    <alternativeName>
        <fullName evidence="5">tRNA-uridine isomerase</fullName>
    </alternativeName>
</protein>
<evidence type="ECO:0000259" key="6">
    <source>
        <dbReference type="Pfam" id="PF01509"/>
    </source>
</evidence>
<dbReference type="PANTHER" id="PTHR13767:SF2">
    <property type="entry name" value="PSEUDOURIDYLATE SYNTHASE TRUB1"/>
    <property type="match status" value="1"/>
</dbReference>
<dbReference type="Gene3D" id="3.30.2350.10">
    <property type="entry name" value="Pseudouridine synthase"/>
    <property type="match status" value="1"/>
</dbReference>
<dbReference type="InterPro" id="IPR002501">
    <property type="entry name" value="PsdUridine_synth_N"/>
</dbReference>
<reference evidence="9" key="1">
    <citation type="journal article" date="2019" name="Int. J. Syst. Evol. Microbiol.">
        <title>The Global Catalogue of Microorganisms (GCM) 10K type strain sequencing project: providing services to taxonomists for standard genome sequencing and annotation.</title>
        <authorList>
            <consortium name="The Broad Institute Genomics Platform"/>
            <consortium name="The Broad Institute Genome Sequencing Center for Infectious Disease"/>
            <person name="Wu L."/>
            <person name="Ma J."/>
        </authorList>
    </citation>
    <scope>NUCLEOTIDE SEQUENCE [LARGE SCALE GENOMIC DNA]</scope>
    <source>
        <strain evidence="9">KCTC 42182</strain>
    </source>
</reference>
<dbReference type="PANTHER" id="PTHR13767">
    <property type="entry name" value="TRNA-PSEUDOURIDINE SYNTHASE"/>
    <property type="match status" value="1"/>
</dbReference>
<dbReference type="InterPro" id="IPR020103">
    <property type="entry name" value="PsdUridine_synth_cat_dom_sf"/>
</dbReference>
<dbReference type="EMBL" id="JBHRYJ010000001">
    <property type="protein sequence ID" value="MFC3675849.1"/>
    <property type="molecule type" value="Genomic_DNA"/>
</dbReference>
<sequence>MSRKPRGRPVNGWIILDKPLGLTSTQCVGKVRRLTDAAKAGHGGTLDPLASGILPIALGEATKTVAYVMGSGKTYRFTVRWGIATATDDAEGEVTATSDIRPDRAAILAMLPGFEGEILQKPPAYSALKIDGRRAYDLARAHSQGRGEAPDLAPRPIRIDRLALADMPDTDHAVFEVDCGKGAYVRALARDFGQALGTCGHVVALRRTRVGRFDESRAFSLDSLAELCQKDAAHAYLLPVETALDDIPALVVTGPQADRLRHGQPIRIALAGPGLPPEGELLVKADGKAVGLAERIADEVRPLRLFNL</sequence>
<dbReference type="EC" id="5.4.99.25" evidence="5"/>
<feature type="domain" description="Pseudouridine synthase II N-terminal" evidence="6">
    <location>
        <begin position="32"/>
        <end position="185"/>
    </location>
</feature>
<keyword evidence="3 5" id="KW-0819">tRNA processing</keyword>
<dbReference type="InterPro" id="IPR032819">
    <property type="entry name" value="TruB_C"/>
</dbReference>
<keyword evidence="9" id="KW-1185">Reference proteome</keyword>
<dbReference type="SUPFAM" id="SSF55120">
    <property type="entry name" value="Pseudouridine synthase"/>
    <property type="match status" value="1"/>
</dbReference>
<gene>
    <name evidence="5 8" type="primary">truB</name>
    <name evidence="8" type="ORF">ACFOOQ_09870</name>
</gene>
<evidence type="ECO:0000256" key="4">
    <source>
        <dbReference type="ARBA" id="ARBA00023235"/>
    </source>
</evidence>
<dbReference type="InterPro" id="IPR014780">
    <property type="entry name" value="tRNA_psdUridine_synth_TruB"/>
</dbReference>
<name>A0ABV7VEH6_9PROT</name>
<feature type="active site" description="Nucleophile" evidence="5">
    <location>
        <position position="47"/>
    </location>
</feature>
<organism evidence="8 9">
    <name type="scientific">Ferrovibrio xuzhouensis</name>
    <dbReference type="NCBI Taxonomy" id="1576914"/>
    <lineage>
        <taxon>Bacteria</taxon>
        <taxon>Pseudomonadati</taxon>
        <taxon>Pseudomonadota</taxon>
        <taxon>Alphaproteobacteria</taxon>
        <taxon>Rhodospirillales</taxon>
        <taxon>Rhodospirillaceae</taxon>
        <taxon>Ferrovibrio</taxon>
    </lineage>
</organism>
<accession>A0ABV7VEH6</accession>
<keyword evidence="4 5" id="KW-0413">Isomerase</keyword>
<dbReference type="NCBIfam" id="TIGR00431">
    <property type="entry name" value="TruB"/>
    <property type="match status" value="1"/>
</dbReference>
<comment type="function">
    <text evidence="5">Responsible for synthesis of pseudouridine from uracil-55 in the psi GC loop of transfer RNAs.</text>
</comment>
<evidence type="ECO:0000313" key="9">
    <source>
        <dbReference type="Proteomes" id="UP001595711"/>
    </source>
</evidence>
<dbReference type="RefSeq" id="WP_379725191.1">
    <property type="nucleotide sequence ID" value="NZ_JBHRYJ010000001.1"/>
</dbReference>
<comment type="similarity">
    <text evidence="2 5">Belongs to the pseudouridine synthase TruB family. Type 1 subfamily.</text>
</comment>
<dbReference type="HAMAP" id="MF_01080">
    <property type="entry name" value="TruB_bact"/>
    <property type="match status" value="1"/>
</dbReference>
<evidence type="ECO:0000256" key="5">
    <source>
        <dbReference type="HAMAP-Rule" id="MF_01080"/>
    </source>
</evidence>
<evidence type="ECO:0000259" key="7">
    <source>
        <dbReference type="Pfam" id="PF16198"/>
    </source>
</evidence>
<dbReference type="Proteomes" id="UP001595711">
    <property type="component" value="Unassembled WGS sequence"/>
</dbReference>
<dbReference type="CDD" id="cd02573">
    <property type="entry name" value="PseudoU_synth_EcTruB"/>
    <property type="match status" value="1"/>
</dbReference>
<dbReference type="GO" id="GO:0160148">
    <property type="term" value="F:tRNA pseudouridine(55) synthase activity"/>
    <property type="evidence" value="ECO:0007669"/>
    <property type="project" value="UniProtKB-EC"/>
</dbReference>
<evidence type="ECO:0000313" key="8">
    <source>
        <dbReference type="EMBL" id="MFC3675849.1"/>
    </source>
</evidence>
<evidence type="ECO:0000256" key="3">
    <source>
        <dbReference type="ARBA" id="ARBA00022694"/>
    </source>
</evidence>
<dbReference type="Pfam" id="PF16198">
    <property type="entry name" value="TruB_C_2"/>
    <property type="match status" value="1"/>
</dbReference>
<feature type="domain" description="tRNA pseudouridylate synthase B C-terminal" evidence="7">
    <location>
        <begin position="186"/>
        <end position="244"/>
    </location>
</feature>